<keyword evidence="3" id="KW-1185">Reference proteome</keyword>
<evidence type="ECO:0000259" key="1">
    <source>
        <dbReference type="Pfam" id="PF00535"/>
    </source>
</evidence>
<gene>
    <name evidence="2" type="ORF">DNK49_12605</name>
</gene>
<accession>A0A323UUN2</accession>
<dbReference type="CDD" id="cd04184">
    <property type="entry name" value="GT2_RfbC_Mx_like"/>
    <property type="match status" value="1"/>
</dbReference>
<sequence>MRCQPSARDVRNDIDSYRMPISTDSNAAVRSPRALFRYVQRLRKVVAHLWPVAVHAVCHPVWAFGACGRALRLMRAGGIGALRNRVLLRESVVSSRPEEHTYARWIESFDTLDDADRARMRRQIEAFAHKPLVSVLMPVYNPPADLLDAAIRSVRSQIYPHWELCVADDASTDPEVKAVLLRHSAEDERIRVTFRDRNGHISQASNTALEQVQGEFVALLDHDDLLAEHALFHVAAALDCNPDAGLIYSDEDKLDAEGQRYDPYFKCQYNIELMLAQNMICHLGVYRTALVRELGGFRTGFEGAQDYDLALRVIECLRPAQIVHIPRVLYHWRAIEGSTALDAGEKDYASSAGVRAVQSHLDRTGVRARVVPAPEVPVLNRVIFECPAPAPRVSILIPTRDRADLLEMCVRSLLERSTYANFEIIIIDNGSTEPETFALFEQLPSDRVRILRDEAPFNFSRLNNAGAAIAQGELLCLMNNDIEVLTPGWLEEMVSFATQPGVGCVGARLWYPDGRLQHGGVIIGLGGVAGHSHKYFPKGHPGYFHRAVLHQRLSAVTAACLVIRKAVYEQVGGLDESLAVAFNDVDFCLRVQAAGYRNVWTPYAEMNHHESASRGYEDNPEKQARFAGEVACIQARWGRSLLEDVAYSPNLTLATEDFAMAWPPRVANNEEFAAARVKTIE</sequence>
<evidence type="ECO:0000313" key="3">
    <source>
        <dbReference type="Proteomes" id="UP000248259"/>
    </source>
</evidence>
<dbReference type="InterPro" id="IPR029044">
    <property type="entry name" value="Nucleotide-diphossugar_trans"/>
</dbReference>
<dbReference type="InterPro" id="IPR001173">
    <property type="entry name" value="Glyco_trans_2-like"/>
</dbReference>
<dbReference type="GO" id="GO:0016757">
    <property type="term" value="F:glycosyltransferase activity"/>
    <property type="evidence" value="ECO:0007669"/>
    <property type="project" value="UniProtKB-KW"/>
</dbReference>
<dbReference type="Gene3D" id="3.90.550.10">
    <property type="entry name" value="Spore Coat Polysaccharide Biosynthesis Protein SpsA, Chain A"/>
    <property type="match status" value="2"/>
</dbReference>
<proteinExistence type="predicted"/>
<comment type="caution">
    <text evidence="2">The sequence shown here is derived from an EMBL/GenBank/DDBJ whole genome shotgun (WGS) entry which is preliminary data.</text>
</comment>
<dbReference type="EMBL" id="QKOE01000008">
    <property type="protein sequence ID" value="PZA16155.1"/>
    <property type="molecule type" value="Genomic_DNA"/>
</dbReference>
<dbReference type="SUPFAM" id="SSF53448">
    <property type="entry name" value="Nucleotide-diphospho-sugar transferases"/>
    <property type="match status" value="2"/>
</dbReference>
<organism evidence="2 3">
    <name type="scientific">Parazoarcus communis SWub3 = DSM 12120</name>
    <dbReference type="NCBI Taxonomy" id="1121029"/>
    <lineage>
        <taxon>Bacteria</taxon>
        <taxon>Pseudomonadati</taxon>
        <taxon>Pseudomonadota</taxon>
        <taxon>Betaproteobacteria</taxon>
        <taxon>Rhodocyclales</taxon>
        <taxon>Zoogloeaceae</taxon>
        <taxon>Parazoarcus</taxon>
    </lineage>
</organism>
<dbReference type="OrthoDB" id="9816564at2"/>
<reference evidence="2 3" key="1">
    <citation type="submission" date="2018-06" db="EMBL/GenBank/DDBJ databases">
        <title>Azoarcus communis strain SWub3 genome.</title>
        <authorList>
            <person name="Zorraquino Salvo V."/>
            <person name="Toubiana D."/>
            <person name="Blumwald E."/>
        </authorList>
    </citation>
    <scope>NUCLEOTIDE SEQUENCE [LARGE SCALE GENOMIC DNA]</scope>
    <source>
        <strain evidence="2 3">SWub3</strain>
    </source>
</reference>
<name>A0A323UUN2_9RHOO</name>
<dbReference type="PANTHER" id="PTHR43179">
    <property type="entry name" value="RHAMNOSYLTRANSFERASE WBBL"/>
    <property type="match status" value="1"/>
</dbReference>
<feature type="domain" description="Glycosyltransferase 2-like" evidence="1">
    <location>
        <begin position="134"/>
        <end position="291"/>
    </location>
</feature>
<dbReference type="AlphaFoldDB" id="A0A323UUN2"/>
<feature type="domain" description="Glycosyltransferase 2-like" evidence="1">
    <location>
        <begin position="394"/>
        <end position="518"/>
    </location>
</feature>
<evidence type="ECO:0000313" key="2">
    <source>
        <dbReference type="EMBL" id="PZA16155.1"/>
    </source>
</evidence>
<dbReference type="PANTHER" id="PTHR43179:SF7">
    <property type="entry name" value="RHAMNOSYLTRANSFERASE WBBL"/>
    <property type="match status" value="1"/>
</dbReference>
<dbReference type="CDD" id="cd04186">
    <property type="entry name" value="GT_2_like_c"/>
    <property type="match status" value="1"/>
</dbReference>
<protein>
    <recommendedName>
        <fullName evidence="1">Glycosyltransferase 2-like domain-containing protein</fullName>
    </recommendedName>
</protein>
<dbReference type="Pfam" id="PF00535">
    <property type="entry name" value="Glycos_transf_2"/>
    <property type="match status" value="2"/>
</dbReference>
<dbReference type="Proteomes" id="UP000248259">
    <property type="component" value="Unassembled WGS sequence"/>
</dbReference>